<dbReference type="Gene3D" id="3.30.565.10">
    <property type="entry name" value="Histidine kinase-like ATPase, C-terminal domain"/>
    <property type="match status" value="1"/>
</dbReference>
<dbReference type="InterPro" id="IPR050267">
    <property type="entry name" value="Anti-sigma-factor_SerPK"/>
</dbReference>
<protein>
    <submittedName>
        <fullName evidence="3">ATP-binding protein</fullName>
    </submittedName>
</protein>
<feature type="domain" description="Histidine kinase/HSP90-like ATPase" evidence="2">
    <location>
        <begin position="100"/>
        <end position="215"/>
    </location>
</feature>
<evidence type="ECO:0000313" key="4">
    <source>
        <dbReference type="Proteomes" id="UP001149140"/>
    </source>
</evidence>
<sequence length="229" mass="24464">MRPIRATRSAPAPPRGFSAATMDELLRALRARALEHPESPGLVASWPGVIAERMPAACAELRRRGHPVREVALAPEGTDSRRRWTVDGAGEGTMVVRVIAEPSAVPLIRATVTGFAEAEGAPEQVRSSLALAVTEACSNVVMHAYLDADAPGWLEVRARRANAMLVVEVDDEGRGLLPRHDSPGLGLGLPLIAQVTDVLEIVSRLSRPGLLLRMQFKLAGAPENDRTGA</sequence>
<keyword evidence="1" id="KW-0808">Transferase</keyword>
<dbReference type="PANTHER" id="PTHR35526:SF3">
    <property type="entry name" value="ANTI-SIGMA-F FACTOR RSBW"/>
    <property type="match status" value="1"/>
</dbReference>
<dbReference type="Pfam" id="PF13581">
    <property type="entry name" value="HATPase_c_2"/>
    <property type="match status" value="1"/>
</dbReference>
<reference evidence="3" key="1">
    <citation type="submission" date="2022-10" db="EMBL/GenBank/DDBJ databases">
        <title>The WGS of Solirubrobacter ginsenosidimutans DSM 21036.</title>
        <authorList>
            <person name="Jiang Z."/>
        </authorList>
    </citation>
    <scope>NUCLEOTIDE SEQUENCE</scope>
    <source>
        <strain evidence="3">DSM 21036</strain>
    </source>
</reference>
<dbReference type="RefSeq" id="WP_270042504.1">
    <property type="nucleotide sequence ID" value="NZ_JAPDOD010000023.1"/>
</dbReference>
<keyword evidence="3" id="KW-0067">ATP-binding</keyword>
<dbReference type="PANTHER" id="PTHR35526">
    <property type="entry name" value="ANTI-SIGMA-F FACTOR RSBW-RELATED"/>
    <property type="match status" value="1"/>
</dbReference>
<dbReference type="InterPro" id="IPR036890">
    <property type="entry name" value="HATPase_C_sf"/>
</dbReference>
<keyword evidence="1" id="KW-0418">Kinase</keyword>
<dbReference type="InterPro" id="IPR003594">
    <property type="entry name" value="HATPase_dom"/>
</dbReference>
<dbReference type="EMBL" id="JAPDOD010000023">
    <property type="protein sequence ID" value="MDA0163261.1"/>
    <property type="molecule type" value="Genomic_DNA"/>
</dbReference>
<organism evidence="3 4">
    <name type="scientific">Solirubrobacter ginsenosidimutans</name>
    <dbReference type="NCBI Taxonomy" id="490573"/>
    <lineage>
        <taxon>Bacteria</taxon>
        <taxon>Bacillati</taxon>
        <taxon>Actinomycetota</taxon>
        <taxon>Thermoleophilia</taxon>
        <taxon>Solirubrobacterales</taxon>
        <taxon>Solirubrobacteraceae</taxon>
        <taxon>Solirubrobacter</taxon>
    </lineage>
</organism>
<dbReference type="Proteomes" id="UP001149140">
    <property type="component" value="Unassembled WGS sequence"/>
</dbReference>
<evidence type="ECO:0000259" key="2">
    <source>
        <dbReference type="Pfam" id="PF13581"/>
    </source>
</evidence>
<accession>A0A9X3S4M5</accession>
<dbReference type="GO" id="GO:0005524">
    <property type="term" value="F:ATP binding"/>
    <property type="evidence" value="ECO:0007669"/>
    <property type="project" value="UniProtKB-KW"/>
</dbReference>
<evidence type="ECO:0000256" key="1">
    <source>
        <dbReference type="ARBA" id="ARBA00022527"/>
    </source>
</evidence>
<dbReference type="AlphaFoldDB" id="A0A9X3S4M5"/>
<name>A0A9X3S4M5_9ACTN</name>
<dbReference type="SUPFAM" id="SSF55874">
    <property type="entry name" value="ATPase domain of HSP90 chaperone/DNA topoisomerase II/histidine kinase"/>
    <property type="match status" value="1"/>
</dbReference>
<keyword evidence="3" id="KW-0547">Nucleotide-binding</keyword>
<dbReference type="GO" id="GO:0004674">
    <property type="term" value="F:protein serine/threonine kinase activity"/>
    <property type="evidence" value="ECO:0007669"/>
    <property type="project" value="UniProtKB-KW"/>
</dbReference>
<evidence type="ECO:0000313" key="3">
    <source>
        <dbReference type="EMBL" id="MDA0163261.1"/>
    </source>
</evidence>
<proteinExistence type="predicted"/>
<gene>
    <name evidence="3" type="ORF">OM076_23505</name>
</gene>
<dbReference type="CDD" id="cd16936">
    <property type="entry name" value="HATPase_RsbW-like"/>
    <property type="match status" value="1"/>
</dbReference>
<keyword evidence="4" id="KW-1185">Reference proteome</keyword>
<keyword evidence="1" id="KW-0723">Serine/threonine-protein kinase</keyword>
<comment type="caution">
    <text evidence="3">The sequence shown here is derived from an EMBL/GenBank/DDBJ whole genome shotgun (WGS) entry which is preliminary data.</text>
</comment>